<reference evidence="1" key="1">
    <citation type="submission" date="2020-05" db="EMBL/GenBank/DDBJ databases">
        <title>WGS assembly of Panicum virgatum.</title>
        <authorList>
            <person name="Lovell J.T."/>
            <person name="Jenkins J."/>
            <person name="Shu S."/>
            <person name="Juenger T.E."/>
            <person name="Schmutz J."/>
        </authorList>
    </citation>
    <scope>NUCLEOTIDE SEQUENCE</scope>
    <source>
        <strain evidence="1">AP13</strain>
    </source>
</reference>
<proteinExistence type="predicted"/>
<accession>A0A8T0U2Q6</accession>
<dbReference type="Proteomes" id="UP000823388">
    <property type="component" value="Chromosome 3N"/>
</dbReference>
<gene>
    <name evidence="1" type="ORF">PVAP13_3NG031000</name>
</gene>
<dbReference type="EMBL" id="CM029042">
    <property type="protein sequence ID" value="KAG2615104.1"/>
    <property type="molecule type" value="Genomic_DNA"/>
</dbReference>
<dbReference type="AlphaFoldDB" id="A0A8T0U2Q6"/>
<organism evidence="1 2">
    <name type="scientific">Panicum virgatum</name>
    <name type="common">Blackwell switchgrass</name>
    <dbReference type="NCBI Taxonomy" id="38727"/>
    <lineage>
        <taxon>Eukaryota</taxon>
        <taxon>Viridiplantae</taxon>
        <taxon>Streptophyta</taxon>
        <taxon>Embryophyta</taxon>
        <taxon>Tracheophyta</taxon>
        <taxon>Spermatophyta</taxon>
        <taxon>Magnoliopsida</taxon>
        <taxon>Liliopsida</taxon>
        <taxon>Poales</taxon>
        <taxon>Poaceae</taxon>
        <taxon>PACMAD clade</taxon>
        <taxon>Panicoideae</taxon>
        <taxon>Panicodae</taxon>
        <taxon>Paniceae</taxon>
        <taxon>Panicinae</taxon>
        <taxon>Panicum</taxon>
        <taxon>Panicum sect. Hiantes</taxon>
    </lineage>
</organism>
<keyword evidence="2" id="KW-1185">Reference proteome</keyword>
<protein>
    <submittedName>
        <fullName evidence="1">Uncharacterized protein</fullName>
    </submittedName>
</protein>
<name>A0A8T0U2Q6_PANVG</name>
<evidence type="ECO:0000313" key="2">
    <source>
        <dbReference type="Proteomes" id="UP000823388"/>
    </source>
</evidence>
<comment type="caution">
    <text evidence="1">The sequence shown here is derived from an EMBL/GenBank/DDBJ whole genome shotgun (WGS) entry which is preliminary data.</text>
</comment>
<sequence length="30" mass="3299">MPNGNLTSILWPLLLLPLMITGASRVYVQS</sequence>
<evidence type="ECO:0000313" key="1">
    <source>
        <dbReference type="EMBL" id="KAG2615104.1"/>
    </source>
</evidence>